<sequence>MRSWSDGDVHQWAWNGDEECMHTGNDLGTIMIWRTTWLGWNMELSLLFDMVFLSTGAYESTVLSVFNVRALPIWGRYDMVDEMAVVEHRVESAIDMVFLSAGGHTLLMEDEMAGVEYEVASTTDMVFLSAGRHNSTVLSVFNVFPDIQSH</sequence>
<protein>
    <submittedName>
        <fullName evidence="1">Uncharacterized protein</fullName>
    </submittedName>
</protein>
<proteinExistence type="predicted"/>
<organism evidence="1 2">
    <name type="scientific">Hyaloscypha hepaticicola</name>
    <dbReference type="NCBI Taxonomy" id="2082293"/>
    <lineage>
        <taxon>Eukaryota</taxon>
        <taxon>Fungi</taxon>
        <taxon>Dikarya</taxon>
        <taxon>Ascomycota</taxon>
        <taxon>Pezizomycotina</taxon>
        <taxon>Leotiomycetes</taxon>
        <taxon>Helotiales</taxon>
        <taxon>Hyaloscyphaceae</taxon>
        <taxon>Hyaloscypha</taxon>
    </lineage>
</organism>
<dbReference type="AlphaFoldDB" id="A0A2J6QEK2"/>
<accession>A0A2J6QEK2</accession>
<keyword evidence="2" id="KW-1185">Reference proteome</keyword>
<reference evidence="1 2" key="1">
    <citation type="submission" date="2016-05" db="EMBL/GenBank/DDBJ databases">
        <title>A degradative enzymes factory behind the ericoid mycorrhizal symbiosis.</title>
        <authorList>
            <consortium name="DOE Joint Genome Institute"/>
            <person name="Martino E."/>
            <person name="Morin E."/>
            <person name="Grelet G."/>
            <person name="Kuo A."/>
            <person name="Kohler A."/>
            <person name="Daghino S."/>
            <person name="Barry K."/>
            <person name="Choi C."/>
            <person name="Cichocki N."/>
            <person name="Clum A."/>
            <person name="Copeland A."/>
            <person name="Hainaut M."/>
            <person name="Haridas S."/>
            <person name="Labutti K."/>
            <person name="Lindquist E."/>
            <person name="Lipzen A."/>
            <person name="Khouja H.-R."/>
            <person name="Murat C."/>
            <person name="Ohm R."/>
            <person name="Olson A."/>
            <person name="Spatafora J."/>
            <person name="Veneault-Fourrey C."/>
            <person name="Henrissat B."/>
            <person name="Grigoriev I."/>
            <person name="Martin F."/>
            <person name="Perotto S."/>
        </authorList>
    </citation>
    <scope>NUCLEOTIDE SEQUENCE [LARGE SCALE GENOMIC DNA]</scope>
    <source>
        <strain evidence="1 2">UAMH 7357</strain>
    </source>
</reference>
<evidence type="ECO:0000313" key="2">
    <source>
        <dbReference type="Proteomes" id="UP000235672"/>
    </source>
</evidence>
<gene>
    <name evidence="1" type="ORF">NA56DRAFT_700331</name>
</gene>
<dbReference type="Proteomes" id="UP000235672">
    <property type="component" value="Unassembled WGS sequence"/>
</dbReference>
<dbReference type="EMBL" id="KZ613472">
    <property type="protein sequence ID" value="PMD24680.1"/>
    <property type="molecule type" value="Genomic_DNA"/>
</dbReference>
<evidence type="ECO:0000313" key="1">
    <source>
        <dbReference type="EMBL" id="PMD24680.1"/>
    </source>
</evidence>
<name>A0A2J6QEK2_9HELO</name>